<dbReference type="PANTHER" id="PTHR30603">
    <property type="entry name" value="RNA POLYMERASE SIGMA FACTOR RPO"/>
    <property type="match status" value="1"/>
</dbReference>
<keyword evidence="3" id="KW-0238">DNA-binding</keyword>
<dbReference type="InterPro" id="IPR050239">
    <property type="entry name" value="Sigma-70_RNA_pol_init_factors"/>
</dbReference>
<comment type="caution">
    <text evidence="8">The sequence shown here is derived from an EMBL/GenBank/DDBJ whole genome shotgun (WGS) entry which is preliminary data.</text>
</comment>
<dbReference type="InterPro" id="IPR000943">
    <property type="entry name" value="RNA_pol_sigma70"/>
</dbReference>
<dbReference type="OrthoDB" id="9780321at2"/>
<dbReference type="Gene3D" id="1.10.601.10">
    <property type="entry name" value="RNA Polymerase Primary Sigma Factor"/>
    <property type="match status" value="1"/>
</dbReference>
<proteinExistence type="predicted"/>
<feature type="compositionally biased region" description="Polar residues" evidence="5">
    <location>
        <begin position="1"/>
        <end position="18"/>
    </location>
</feature>
<sequence>MTKASLSSRVATLDSLTSEPKGDESVLEDSSASTLPARMPSWMKMDELVSASSEADSLARDYGSLSKEDLKRATKMQLRQEIGFISNSEFSQTEIGREIFAAPLQLAPRQKEVGVRTATRSGADLPIHLGRLCEASLLTPEQESLLFQRMNFLLHQAAAHRRLLNPSRPSRARLALVDRLIAMAHWHRDRIVEANLRLVFSIVKKFVNANNQFDELLSDGIVALMRAVEKFDYDRGFRFSTYATQVVRRNSYRTIVFNQQERQKVIGGLQDMNLDLSDEDRGSSISEGRWHELRSRLAAMLEDLDRREKLIIRARFSLGSHRKVHTLQSLADRLGISKERVRQLERRAMEKLRSMAGDVRLAELEV</sequence>
<dbReference type="Pfam" id="PF04542">
    <property type="entry name" value="Sigma70_r2"/>
    <property type="match status" value="1"/>
</dbReference>
<dbReference type="GO" id="GO:0006352">
    <property type="term" value="P:DNA-templated transcription initiation"/>
    <property type="evidence" value="ECO:0007669"/>
    <property type="project" value="InterPro"/>
</dbReference>
<dbReference type="InterPro" id="IPR014284">
    <property type="entry name" value="RNA_pol_sigma-70_dom"/>
</dbReference>
<feature type="region of interest" description="Disordered" evidence="5">
    <location>
        <begin position="1"/>
        <end position="33"/>
    </location>
</feature>
<evidence type="ECO:0000256" key="1">
    <source>
        <dbReference type="ARBA" id="ARBA00023015"/>
    </source>
</evidence>
<evidence type="ECO:0000259" key="6">
    <source>
        <dbReference type="Pfam" id="PF04542"/>
    </source>
</evidence>
<evidence type="ECO:0000256" key="3">
    <source>
        <dbReference type="ARBA" id="ARBA00023125"/>
    </source>
</evidence>
<reference evidence="8 9" key="1">
    <citation type="submission" date="2019-02" db="EMBL/GenBank/DDBJ databases">
        <title>Deep-cultivation of Planctomycetes and their phenomic and genomic characterization uncovers novel biology.</title>
        <authorList>
            <person name="Wiegand S."/>
            <person name="Jogler M."/>
            <person name="Boedeker C."/>
            <person name="Pinto D."/>
            <person name="Vollmers J."/>
            <person name="Rivas-Marin E."/>
            <person name="Kohn T."/>
            <person name="Peeters S.H."/>
            <person name="Heuer A."/>
            <person name="Rast P."/>
            <person name="Oberbeckmann S."/>
            <person name="Bunk B."/>
            <person name="Jeske O."/>
            <person name="Meyerdierks A."/>
            <person name="Storesund J.E."/>
            <person name="Kallscheuer N."/>
            <person name="Luecker S."/>
            <person name="Lage O.M."/>
            <person name="Pohl T."/>
            <person name="Merkel B.J."/>
            <person name="Hornburger P."/>
            <person name="Mueller R.-W."/>
            <person name="Bruemmer F."/>
            <person name="Labrenz M."/>
            <person name="Spormann A.M."/>
            <person name="Op Den Camp H."/>
            <person name="Overmann J."/>
            <person name="Amann R."/>
            <person name="Jetten M.S.M."/>
            <person name="Mascher T."/>
            <person name="Medema M.H."/>
            <person name="Devos D.P."/>
            <person name="Kaster A.-K."/>
            <person name="Ovreas L."/>
            <person name="Rohde M."/>
            <person name="Galperin M.Y."/>
            <person name="Jogler C."/>
        </authorList>
    </citation>
    <scope>NUCLEOTIDE SEQUENCE [LARGE SCALE GENOMIC DNA]</scope>
    <source>
        <strain evidence="8 9">Poly41</strain>
    </source>
</reference>
<dbReference type="Gene3D" id="1.10.10.10">
    <property type="entry name" value="Winged helix-like DNA-binding domain superfamily/Winged helix DNA-binding domain"/>
    <property type="match status" value="1"/>
</dbReference>
<dbReference type="InterPro" id="IPR007627">
    <property type="entry name" value="RNA_pol_sigma70_r2"/>
</dbReference>
<organism evidence="8 9">
    <name type="scientific">Novipirellula artificiosorum</name>
    <dbReference type="NCBI Taxonomy" id="2528016"/>
    <lineage>
        <taxon>Bacteria</taxon>
        <taxon>Pseudomonadati</taxon>
        <taxon>Planctomycetota</taxon>
        <taxon>Planctomycetia</taxon>
        <taxon>Pirellulales</taxon>
        <taxon>Pirellulaceae</taxon>
        <taxon>Novipirellula</taxon>
    </lineage>
</organism>
<keyword evidence="1" id="KW-0805">Transcription regulation</keyword>
<protein>
    <submittedName>
        <fullName evidence="8">RNA polymerase principal sigma factor HrdA</fullName>
    </submittedName>
</protein>
<evidence type="ECO:0000313" key="9">
    <source>
        <dbReference type="Proteomes" id="UP000319143"/>
    </source>
</evidence>
<dbReference type="SUPFAM" id="SSF88659">
    <property type="entry name" value="Sigma3 and sigma4 domains of RNA polymerase sigma factors"/>
    <property type="match status" value="1"/>
</dbReference>
<dbReference type="AlphaFoldDB" id="A0A5C6E1Q1"/>
<gene>
    <name evidence="8" type="primary">hrdA</name>
    <name evidence="8" type="ORF">Poly41_02100</name>
</gene>
<accession>A0A5C6E1Q1</accession>
<name>A0A5C6E1Q1_9BACT</name>
<dbReference type="SUPFAM" id="SSF88946">
    <property type="entry name" value="Sigma2 domain of RNA polymerase sigma factors"/>
    <property type="match status" value="1"/>
</dbReference>
<evidence type="ECO:0000256" key="4">
    <source>
        <dbReference type="ARBA" id="ARBA00023163"/>
    </source>
</evidence>
<evidence type="ECO:0000259" key="7">
    <source>
        <dbReference type="Pfam" id="PF04545"/>
    </source>
</evidence>
<feature type="domain" description="RNA polymerase sigma-70 region 4" evidence="7">
    <location>
        <begin position="301"/>
        <end position="353"/>
    </location>
</feature>
<keyword evidence="4" id="KW-0804">Transcription</keyword>
<keyword evidence="9" id="KW-1185">Reference proteome</keyword>
<dbReference type="EMBL" id="SJPV01000001">
    <property type="protein sequence ID" value="TWU41917.1"/>
    <property type="molecule type" value="Genomic_DNA"/>
</dbReference>
<dbReference type="InterPro" id="IPR036388">
    <property type="entry name" value="WH-like_DNA-bd_sf"/>
</dbReference>
<dbReference type="PANTHER" id="PTHR30603:SF60">
    <property type="entry name" value="RNA POLYMERASE SIGMA FACTOR RPOD"/>
    <property type="match status" value="1"/>
</dbReference>
<dbReference type="InterPro" id="IPR013325">
    <property type="entry name" value="RNA_pol_sigma_r2"/>
</dbReference>
<dbReference type="CDD" id="cd06171">
    <property type="entry name" value="Sigma70_r4"/>
    <property type="match status" value="1"/>
</dbReference>
<dbReference type="InterPro" id="IPR013324">
    <property type="entry name" value="RNA_pol_sigma_r3/r4-like"/>
</dbReference>
<evidence type="ECO:0000256" key="5">
    <source>
        <dbReference type="SAM" id="MobiDB-lite"/>
    </source>
</evidence>
<dbReference type="InterPro" id="IPR007630">
    <property type="entry name" value="RNA_pol_sigma70_r4"/>
</dbReference>
<evidence type="ECO:0000313" key="8">
    <source>
        <dbReference type="EMBL" id="TWU41917.1"/>
    </source>
</evidence>
<dbReference type="GO" id="GO:0016987">
    <property type="term" value="F:sigma factor activity"/>
    <property type="evidence" value="ECO:0007669"/>
    <property type="project" value="UniProtKB-KW"/>
</dbReference>
<dbReference type="GO" id="GO:0003677">
    <property type="term" value="F:DNA binding"/>
    <property type="evidence" value="ECO:0007669"/>
    <property type="project" value="UniProtKB-KW"/>
</dbReference>
<dbReference type="Proteomes" id="UP000319143">
    <property type="component" value="Unassembled WGS sequence"/>
</dbReference>
<dbReference type="RefSeq" id="WP_146524071.1">
    <property type="nucleotide sequence ID" value="NZ_SJPV01000001.1"/>
</dbReference>
<evidence type="ECO:0000256" key="2">
    <source>
        <dbReference type="ARBA" id="ARBA00023082"/>
    </source>
</evidence>
<dbReference type="Pfam" id="PF04545">
    <property type="entry name" value="Sigma70_r4"/>
    <property type="match status" value="1"/>
</dbReference>
<keyword evidence="2" id="KW-0731">Sigma factor</keyword>
<feature type="domain" description="RNA polymerase sigma-70 region 2" evidence="6">
    <location>
        <begin position="191"/>
        <end position="254"/>
    </location>
</feature>
<dbReference type="PRINTS" id="PR00046">
    <property type="entry name" value="SIGMA70FCT"/>
</dbReference>
<dbReference type="NCBIfam" id="TIGR02937">
    <property type="entry name" value="sigma70-ECF"/>
    <property type="match status" value="1"/>
</dbReference>